<evidence type="ECO:0000259" key="1">
    <source>
        <dbReference type="Pfam" id="PF01352"/>
    </source>
</evidence>
<dbReference type="EMBL" id="WNYA01000002">
    <property type="protein sequence ID" value="KAG8585345.1"/>
    <property type="molecule type" value="Genomic_DNA"/>
</dbReference>
<accession>A0AAV7CKW6</accession>
<dbReference type="Gene3D" id="6.10.140.140">
    <property type="match status" value="1"/>
</dbReference>
<feature type="domain" description="KRAB" evidence="1">
    <location>
        <begin position="92"/>
        <end position="123"/>
    </location>
</feature>
<dbReference type="GO" id="GO:0006355">
    <property type="term" value="P:regulation of DNA-templated transcription"/>
    <property type="evidence" value="ECO:0007669"/>
    <property type="project" value="InterPro"/>
</dbReference>
<sequence>MDNDTCTTERILDLILKILFLLTGEDYTVVKKTCPDKKTSSNRHVESGERRAIRDYDTFPTYVPVTHEKNEEILQLTSQVIQLLTGEVPVRSQDVAVCFSIDESEYMDQYKNLYRNIIMDNYQLSSQAAEQAVVKHEIKDDFIEEPLHDLNTATIW</sequence>
<keyword evidence="3" id="KW-1185">Reference proteome</keyword>
<reference evidence="2" key="1">
    <citation type="thesis" date="2020" institute="ProQuest LLC" country="789 East Eisenhower Parkway, Ann Arbor, MI, USA">
        <title>Comparative Genomics and Chromosome Evolution.</title>
        <authorList>
            <person name="Mudd A.B."/>
        </authorList>
    </citation>
    <scope>NUCLEOTIDE SEQUENCE</scope>
    <source>
        <strain evidence="2">237g6f4</strain>
        <tissue evidence="2">Blood</tissue>
    </source>
</reference>
<dbReference type="Pfam" id="PF01352">
    <property type="entry name" value="KRAB"/>
    <property type="match status" value="1"/>
</dbReference>
<dbReference type="Proteomes" id="UP000824782">
    <property type="component" value="Unassembled WGS sequence"/>
</dbReference>
<evidence type="ECO:0000313" key="3">
    <source>
        <dbReference type="Proteomes" id="UP000824782"/>
    </source>
</evidence>
<dbReference type="InterPro" id="IPR036051">
    <property type="entry name" value="KRAB_dom_sf"/>
</dbReference>
<evidence type="ECO:0000313" key="2">
    <source>
        <dbReference type="EMBL" id="KAG8585345.1"/>
    </source>
</evidence>
<proteinExistence type="predicted"/>
<protein>
    <recommendedName>
        <fullName evidence="1">KRAB domain-containing protein</fullName>
    </recommendedName>
</protein>
<dbReference type="AlphaFoldDB" id="A0AAV7CKW6"/>
<comment type="caution">
    <text evidence="2">The sequence shown here is derived from an EMBL/GenBank/DDBJ whole genome shotgun (WGS) entry which is preliminary data.</text>
</comment>
<gene>
    <name evidence="2" type="ORF">GDO81_004989</name>
</gene>
<dbReference type="SUPFAM" id="SSF109640">
    <property type="entry name" value="KRAB domain (Kruppel-associated box)"/>
    <property type="match status" value="1"/>
</dbReference>
<dbReference type="InterPro" id="IPR001909">
    <property type="entry name" value="KRAB"/>
</dbReference>
<name>A0AAV7CKW6_ENGPU</name>
<organism evidence="2 3">
    <name type="scientific">Engystomops pustulosus</name>
    <name type="common">Tungara frog</name>
    <name type="synonym">Physalaemus pustulosus</name>
    <dbReference type="NCBI Taxonomy" id="76066"/>
    <lineage>
        <taxon>Eukaryota</taxon>
        <taxon>Metazoa</taxon>
        <taxon>Chordata</taxon>
        <taxon>Craniata</taxon>
        <taxon>Vertebrata</taxon>
        <taxon>Euteleostomi</taxon>
        <taxon>Amphibia</taxon>
        <taxon>Batrachia</taxon>
        <taxon>Anura</taxon>
        <taxon>Neobatrachia</taxon>
        <taxon>Hyloidea</taxon>
        <taxon>Leptodactylidae</taxon>
        <taxon>Leiuperinae</taxon>
        <taxon>Engystomops</taxon>
    </lineage>
</organism>